<feature type="region of interest" description="Disordered" evidence="1">
    <location>
        <begin position="25"/>
        <end position="53"/>
    </location>
</feature>
<organism evidence="4 6">
    <name type="scientific">Synchytrium endobioticum</name>
    <dbReference type="NCBI Taxonomy" id="286115"/>
    <lineage>
        <taxon>Eukaryota</taxon>
        <taxon>Fungi</taxon>
        <taxon>Fungi incertae sedis</taxon>
        <taxon>Chytridiomycota</taxon>
        <taxon>Chytridiomycota incertae sedis</taxon>
        <taxon>Chytridiomycetes</taxon>
        <taxon>Synchytriales</taxon>
        <taxon>Synchytriaceae</taxon>
        <taxon>Synchytrium</taxon>
    </lineage>
</organism>
<dbReference type="Proteomes" id="UP000317494">
    <property type="component" value="Unassembled WGS sequence"/>
</dbReference>
<dbReference type="EMBL" id="QEAM01000431">
    <property type="protein sequence ID" value="TPX39942.1"/>
    <property type="molecule type" value="Genomic_DNA"/>
</dbReference>
<evidence type="ECO:0000259" key="2">
    <source>
        <dbReference type="Pfam" id="PF04690"/>
    </source>
</evidence>
<dbReference type="Proteomes" id="UP000320475">
    <property type="component" value="Unassembled WGS sequence"/>
</dbReference>
<dbReference type="SUPFAM" id="SSF47095">
    <property type="entry name" value="HMG-box"/>
    <property type="match status" value="1"/>
</dbReference>
<dbReference type="Gene3D" id="1.10.30.10">
    <property type="entry name" value="High mobility group box domain"/>
    <property type="match status" value="1"/>
</dbReference>
<dbReference type="OrthoDB" id="667577at2759"/>
<evidence type="ECO:0000313" key="6">
    <source>
        <dbReference type="Proteomes" id="UP000320475"/>
    </source>
</evidence>
<dbReference type="InterPro" id="IPR036910">
    <property type="entry name" value="HMG_box_dom_sf"/>
</dbReference>
<dbReference type="AlphaFoldDB" id="A0A507CJN1"/>
<keyword evidence="5" id="KW-1185">Reference proteome</keyword>
<reference evidence="5 6" key="1">
    <citation type="journal article" date="2019" name="Sci. Rep.">
        <title>Comparative genomics of chytrid fungi reveal insights into the obligate biotrophic and pathogenic lifestyle of Synchytrium endobioticum.</title>
        <authorList>
            <person name="van de Vossenberg B.T.L.H."/>
            <person name="Warris S."/>
            <person name="Nguyen H.D.T."/>
            <person name="van Gent-Pelzer M.P.E."/>
            <person name="Joly D.L."/>
            <person name="van de Geest H.C."/>
            <person name="Bonants P.J.M."/>
            <person name="Smith D.S."/>
            <person name="Levesque C.A."/>
            <person name="van der Lee T.A.J."/>
        </authorList>
    </citation>
    <scope>NUCLEOTIDE SEQUENCE [LARGE SCALE GENOMIC DNA]</scope>
    <source>
        <strain evidence="4 6">LEV6574</strain>
        <strain evidence="3 5">MB42</strain>
    </source>
</reference>
<comment type="caution">
    <text evidence="4">The sequence shown here is derived from an EMBL/GenBank/DDBJ whole genome shotgun (WGS) entry which is preliminary data.</text>
</comment>
<gene>
    <name evidence="4" type="ORF">SeLEV6574_g06906</name>
    <name evidence="3" type="ORF">SeMB42_g07439</name>
</gene>
<feature type="domain" description="YABBY protein C-terminal" evidence="2">
    <location>
        <begin position="48"/>
        <end position="89"/>
    </location>
</feature>
<dbReference type="CDD" id="cd00084">
    <property type="entry name" value="HMG-box_SF"/>
    <property type="match status" value="1"/>
</dbReference>
<evidence type="ECO:0000313" key="3">
    <source>
        <dbReference type="EMBL" id="TPX33672.1"/>
    </source>
</evidence>
<dbReference type="EMBL" id="QEAN01000526">
    <property type="protein sequence ID" value="TPX33672.1"/>
    <property type="molecule type" value="Genomic_DNA"/>
</dbReference>
<dbReference type="Pfam" id="PF04690">
    <property type="entry name" value="YABBY"/>
    <property type="match status" value="1"/>
</dbReference>
<protein>
    <recommendedName>
        <fullName evidence="2">YABBY protein C-terminal domain-containing protein</fullName>
    </recommendedName>
</protein>
<dbReference type="VEuPathDB" id="FungiDB:SeMB42_g07439"/>
<evidence type="ECO:0000313" key="5">
    <source>
        <dbReference type="Proteomes" id="UP000317494"/>
    </source>
</evidence>
<dbReference type="InterPro" id="IPR056775">
    <property type="entry name" value="YABBY_C"/>
</dbReference>
<name>A0A507CJN1_9FUNG</name>
<evidence type="ECO:0000256" key="1">
    <source>
        <dbReference type="SAM" id="MobiDB-lite"/>
    </source>
</evidence>
<evidence type="ECO:0000313" key="4">
    <source>
        <dbReference type="EMBL" id="TPX39942.1"/>
    </source>
</evidence>
<proteinExistence type="predicted"/>
<sequence length="93" mass="10272">MKPFPHIKTGIVTHPSTVTTINMPKVAKAEKKSAPKKTPATTGSGKRVSPYNNFMKTELSKVKTSHPNLNHREAFKMAASNWKSSPENPTNKK</sequence>
<accession>A0A507CJN1</accession>